<accession>A0AAV4AJA2</accession>
<comment type="caution">
    <text evidence="1">The sequence shown here is derived from an EMBL/GenBank/DDBJ whole genome shotgun (WGS) entry which is preliminary data.</text>
</comment>
<name>A0AAV4AJA2_9GAST</name>
<dbReference type="AlphaFoldDB" id="A0AAV4AJA2"/>
<protein>
    <submittedName>
        <fullName evidence="1">Uncharacterized protein</fullName>
    </submittedName>
</protein>
<gene>
    <name evidence="1" type="ORF">PoB_003392000</name>
</gene>
<organism evidence="1 2">
    <name type="scientific">Plakobranchus ocellatus</name>
    <dbReference type="NCBI Taxonomy" id="259542"/>
    <lineage>
        <taxon>Eukaryota</taxon>
        <taxon>Metazoa</taxon>
        <taxon>Spiralia</taxon>
        <taxon>Lophotrochozoa</taxon>
        <taxon>Mollusca</taxon>
        <taxon>Gastropoda</taxon>
        <taxon>Heterobranchia</taxon>
        <taxon>Euthyneura</taxon>
        <taxon>Panpulmonata</taxon>
        <taxon>Sacoglossa</taxon>
        <taxon>Placobranchoidea</taxon>
        <taxon>Plakobranchidae</taxon>
        <taxon>Plakobranchus</taxon>
    </lineage>
</organism>
<dbReference type="Proteomes" id="UP000735302">
    <property type="component" value="Unassembled WGS sequence"/>
</dbReference>
<proteinExistence type="predicted"/>
<sequence>MFEPFFRLKFYISPPEKKRCFPDYPHASQETNFAETTNKGPQCSAVLSEEVCEQTHSRRSKSAPNFCTCYFLSRRAHFLPGRKRKVRELKIRVALFPSAVSEAIKLNNIRSIMPSKMSLIHVLNSRVRRVAQSCSPWSNSHESTLF</sequence>
<keyword evidence="2" id="KW-1185">Reference proteome</keyword>
<evidence type="ECO:0000313" key="2">
    <source>
        <dbReference type="Proteomes" id="UP000735302"/>
    </source>
</evidence>
<reference evidence="1 2" key="1">
    <citation type="journal article" date="2021" name="Elife">
        <title>Chloroplast acquisition without the gene transfer in kleptoplastic sea slugs, Plakobranchus ocellatus.</title>
        <authorList>
            <person name="Maeda T."/>
            <person name="Takahashi S."/>
            <person name="Yoshida T."/>
            <person name="Shimamura S."/>
            <person name="Takaki Y."/>
            <person name="Nagai Y."/>
            <person name="Toyoda A."/>
            <person name="Suzuki Y."/>
            <person name="Arimoto A."/>
            <person name="Ishii H."/>
            <person name="Satoh N."/>
            <person name="Nishiyama T."/>
            <person name="Hasebe M."/>
            <person name="Maruyama T."/>
            <person name="Minagawa J."/>
            <person name="Obokata J."/>
            <person name="Shigenobu S."/>
        </authorList>
    </citation>
    <scope>NUCLEOTIDE SEQUENCE [LARGE SCALE GENOMIC DNA]</scope>
</reference>
<dbReference type="EMBL" id="BLXT01003865">
    <property type="protein sequence ID" value="GFO07415.1"/>
    <property type="molecule type" value="Genomic_DNA"/>
</dbReference>
<evidence type="ECO:0000313" key="1">
    <source>
        <dbReference type="EMBL" id="GFO07415.1"/>
    </source>
</evidence>